<feature type="compositionally biased region" description="Low complexity" evidence="1">
    <location>
        <begin position="31"/>
        <end position="40"/>
    </location>
</feature>
<feature type="domain" description="DUF2510" evidence="3">
    <location>
        <begin position="7"/>
        <end position="39"/>
    </location>
</feature>
<evidence type="ECO:0000259" key="3">
    <source>
        <dbReference type="Pfam" id="PF10708"/>
    </source>
</evidence>
<keyword evidence="2" id="KW-1133">Transmembrane helix</keyword>
<dbReference type="Proteomes" id="UP001223144">
    <property type="component" value="Unassembled WGS sequence"/>
</dbReference>
<gene>
    <name evidence="4" type="ORF">QCN29_28430</name>
</gene>
<organism evidence="4 5">
    <name type="scientific">Streptomyces chengmaiensis</name>
    <dbReference type="NCBI Taxonomy" id="3040919"/>
    <lineage>
        <taxon>Bacteria</taxon>
        <taxon>Bacillati</taxon>
        <taxon>Actinomycetota</taxon>
        <taxon>Actinomycetes</taxon>
        <taxon>Kitasatosporales</taxon>
        <taxon>Streptomycetaceae</taxon>
        <taxon>Streptomyces</taxon>
    </lineage>
</organism>
<dbReference type="InterPro" id="IPR018929">
    <property type="entry name" value="DUF2510"/>
</dbReference>
<evidence type="ECO:0000256" key="1">
    <source>
        <dbReference type="SAM" id="MobiDB-lite"/>
    </source>
</evidence>
<reference evidence="4 5" key="1">
    <citation type="submission" date="2023-04" db="EMBL/GenBank/DDBJ databases">
        <title>Streptomyces chengmaiensis sp. nov. isolated from the stem of mangrove plant in Hainan.</title>
        <authorList>
            <person name="Huang X."/>
            <person name="Zhou S."/>
            <person name="Chu X."/>
            <person name="Xie Y."/>
            <person name="Lin Y."/>
        </authorList>
    </citation>
    <scope>NUCLEOTIDE SEQUENCE [LARGE SCALE GENOMIC DNA]</scope>
    <source>
        <strain evidence="4 5">HNM0663</strain>
    </source>
</reference>
<evidence type="ECO:0000313" key="5">
    <source>
        <dbReference type="Proteomes" id="UP001223144"/>
    </source>
</evidence>
<feature type="transmembrane region" description="Helical" evidence="2">
    <location>
        <begin position="68"/>
        <end position="90"/>
    </location>
</feature>
<proteinExistence type="predicted"/>
<accession>A0ABT6HV99</accession>
<feature type="region of interest" description="Disordered" evidence="1">
    <location>
        <begin position="98"/>
        <end position="129"/>
    </location>
</feature>
<evidence type="ECO:0000313" key="4">
    <source>
        <dbReference type="EMBL" id="MDH2392636.1"/>
    </source>
</evidence>
<comment type="caution">
    <text evidence="4">The sequence shown here is derived from an EMBL/GenBank/DDBJ whole genome shotgun (WGS) entry which is preliminary data.</text>
</comment>
<protein>
    <submittedName>
        <fullName evidence="4">DUF2510 domain-containing protein</fullName>
    </submittedName>
</protein>
<keyword evidence="2" id="KW-0812">Transmembrane</keyword>
<keyword evidence="2" id="KW-0472">Membrane</keyword>
<keyword evidence="5" id="KW-1185">Reference proteome</keyword>
<feature type="region of interest" description="Disordered" evidence="1">
    <location>
        <begin position="31"/>
        <end position="64"/>
    </location>
</feature>
<name>A0ABT6HV99_9ACTN</name>
<evidence type="ECO:0000256" key="2">
    <source>
        <dbReference type="SAM" id="Phobius"/>
    </source>
</evidence>
<dbReference type="EMBL" id="JARWBG010000045">
    <property type="protein sequence ID" value="MDH2392636.1"/>
    <property type="molecule type" value="Genomic_DNA"/>
</dbReference>
<dbReference type="RefSeq" id="WP_279931769.1">
    <property type="nucleotide sequence ID" value="NZ_JARWBG010000045.1"/>
</dbReference>
<dbReference type="Pfam" id="PF10708">
    <property type="entry name" value="DUF2510"/>
    <property type="match status" value="1"/>
</dbReference>
<feature type="compositionally biased region" description="Pro residues" evidence="1">
    <location>
        <begin position="41"/>
        <end position="56"/>
    </location>
</feature>
<feature type="compositionally biased region" description="Low complexity" evidence="1">
    <location>
        <begin position="101"/>
        <end position="125"/>
    </location>
</feature>
<sequence>MSMTTPPGWYPDPNTPGAERWWDGVAWAAHTRAAQATPAQPAAPPTVPMHLSPPSPGGGRPGRRRGRLVAFSAAGVLLLAAAVAVVLVMARGGSEPLPGDAQAAPNAPEAAATTSPAAPETSEAAVDPESATVLEDQLNGIAIPIPDGWTKSDRSSDIGATMVTDDSYDCPAGTSSLCRHGRVTSFTADAGAKSPEEAARRDIPQAVDKAYGEEILGNQPYGGIASHAEVKAQSIAVAGRAGYLVRWRVLTEEGPGGHVQSVAFPSTVGTEAMVVVRLSFDAGPEGPPLAGMDAIVSSIRPLGGGAAKDAGVGGGITRDPRTGQS</sequence>